<dbReference type="InterPro" id="IPR032452">
    <property type="entry name" value="Na_Ca_Ex_C-exten"/>
</dbReference>
<keyword evidence="5" id="KW-1003">Cell membrane</keyword>
<evidence type="ECO:0000256" key="21">
    <source>
        <dbReference type="SAM" id="Phobius"/>
    </source>
</evidence>
<feature type="transmembrane region" description="Helical" evidence="21">
    <location>
        <begin position="228"/>
        <end position="248"/>
    </location>
</feature>
<dbReference type="FunFam" id="1.20.1420.30:FF:000001">
    <property type="entry name" value="sodium/calcium exchanger 1 isoform X1"/>
    <property type="match status" value="1"/>
</dbReference>
<dbReference type="Gene3D" id="2.60.40.2030">
    <property type="match status" value="2"/>
</dbReference>
<evidence type="ECO:0000256" key="7">
    <source>
        <dbReference type="ARBA" id="ARBA00022692"/>
    </source>
</evidence>
<dbReference type="InterPro" id="IPR038081">
    <property type="entry name" value="CalX-like_sf"/>
</dbReference>
<dbReference type="OMA" id="QATRRMT"/>
<evidence type="ECO:0000256" key="2">
    <source>
        <dbReference type="ARBA" id="ARBA00007489"/>
    </source>
</evidence>
<feature type="compositionally biased region" description="Basic and acidic residues" evidence="20">
    <location>
        <begin position="302"/>
        <end position="311"/>
    </location>
</feature>
<evidence type="ECO:0000256" key="12">
    <source>
        <dbReference type="ARBA" id="ARBA00022860"/>
    </source>
</evidence>
<evidence type="ECO:0000256" key="16">
    <source>
        <dbReference type="ARBA" id="ARBA00023136"/>
    </source>
</evidence>
<feature type="region of interest" description="Disordered" evidence="20">
    <location>
        <begin position="292"/>
        <end position="311"/>
    </location>
</feature>
<keyword evidence="15" id="KW-0406">Ion transport</keyword>
<evidence type="ECO:0000256" key="22">
    <source>
        <dbReference type="SAM" id="SignalP"/>
    </source>
</evidence>
<reference evidence="24 25" key="1">
    <citation type="journal article" date="2018" name="Nat. Ecol. Evol.">
        <title>Shark genomes provide insights into elasmobranch evolution and the origin of vertebrates.</title>
        <authorList>
            <person name="Hara Y"/>
            <person name="Yamaguchi K"/>
            <person name="Onimaru K"/>
            <person name="Kadota M"/>
            <person name="Koyanagi M"/>
            <person name="Keeley SD"/>
            <person name="Tatsumi K"/>
            <person name="Tanaka K"/>
            <person name="Motone F"/>
            <person name="Kageyama Y"/>
            <person name="Nozu R"/>
            <person name="Adachi N"/>
            <person name="Nishimura O"/>
            <person name="Nakagawa R"/>
            <person name="Tanegashima C"/>
            <person name="Kiyatake I"/>
            <person name="Matsumoto R"/>
            <person name="Murakumo K"/>
            <person name="Nishida K"/>
            <person name="Terakita A"/>
            <person name="Kuratani S"/>
            <person name="Sato K"/>
            <person name="Hyodo S Kuraku.S."/>
        </authorList>
    </citation>
    <scope>NUCLEOTIDE SEQUENCE [LARGE SCALE GENOMIC DNA]</scope>
</reference>
<evidence type="ECO:0000256" key="4">
    <source>
        <dbReference type="ARBA" id="ARBA00022449"/>
    </source>
</evidence>
<evidence type="ECO:0000256" key="11">
    <source>
        <dbReference type="ARBA" id="ARBA00022837"/>
    </source>
</evidence>
<evidence type="ECO:0000313" key="24">
    <source>
        <dbReference type="EMBL" id="GCB84114.1"/>
    </source>
</evidence>
<gene>
    <name evidence="24" type="ORF">scyTo_0024630</name>
</gene>
<name>A0A401QFH6_SCYTO</name>
<dbReference type="AlphaFoldDB" id="A0A401QFH6"/>
<keyword evidence="25" id="KW-1185">Reference proteome</keyword>
<dbReference type="EMBL" id="BFAA01051965">
    <property type="protein sequence ID" value="GCB84114.1"/>
    <property type="molecule type" value="Genomic_DNA"/>
</dbReference>
<dbReference type="GO" id="GO:0030424">
    <property type="term" value="C:axon"/>
    <property type="evidence" value="ECO:0007669"/>
    <property type="project" value="TreeGrafter"/>
</dbReference>
<evidence type="ECO:0000256" key="18">
    <source>
        <dbReference type="ARBA" id="ARBA00023201"/>
    </source>
</evidence>
<feature type="transmembrane region" description="Helical" evidence="21">
    <location>
        <begin position="74"/>
        <end position="92"/>
    </location>
</feature>
<dbReference type="SMART" id="SM00237">
    <property type="entry name" value="Calx_beta"/>
    <property type="match status" value="2"/>
</dbReference>
<dbReference type="OrthoDB" id="418484at2759"/>
<keyword evidence="3" id="KW-0813">Transport</keyword>
<keyword evidence="17" id="KW-0325">Glycoprotein</keyword>
<keyword evidence="12" id="KW-0112">Calmodulin-binding</keyword>
<dbReference type="InterPro" id="IPR004837">
    <property type="entry name" value="NaCa_Exmemb"/>
</dbReference>
<organism evidence="24 25">
    <name type="scientific">Scyliorhinus torazame</name>
    <name type="common">Cloudy catshark</name>
    <name type="synonym">Catulus torazame</name>
    <dbReference type="NCBI Taxonomy" id="75743"/>
    <lineage>
        <taxon>Eukaryota</taxon>
        <taxon>Metazoa</taxon>
        <taxon>Chordata</taxon>
        <taxon>Craniata</taxon>
        <taxon>Vertebrata</taxon>
        <taxon>Chondrichthyes</taxon>
        <taxon>Elasmobranchii</taxon>
        <taxon>Galeomorphii</taxon>
        <taxon>Galeoidea</taxon>
        <taxon>Carcharhiniformes</taxon>
        <taxon>Scyliorhinidae</taxon>
        <taxon>Scyliorhinus</taxon>
    </lineage>
</organism>
<evidence type="ECO:0000256" key="3">
    <source>
        <dbReference type="ARBA" id="ARBA00022448"/>
    </source>
</evidence>
<sequence>MDPPWALLQLLPASSLLLAILGGARPARGMESATPTAPPGGNGSCQDLYECERGVILPLWLPQDPSVGDKVARAIVYFVAMVYMFLGMSIIADRFMASIEVITSQEREITIKKPNGETITTTVRIWNETVSNLTLMALGSSAPEILLSVIEVCGHNFQPGTLGPATIVGSAAFNMFIIIATCIYVVPDGESRKIKHLRVFFVTASWSIFAYIWLYLILAVISPGVVDVWEGLVTLFFFPVCVIVAWVADRRLLIYKYMYKRYRADKNRGLIIETVGERPPEKLDMELDGAYKGSQEGMESPAGERDQDEEARRAMTRVLKDLRQRHPDKDMEQLVELANYQALSQQQKSRAFYRIQATRRMTGAGNILKKHAAEQARKAVSLQDVRGGGGMSAGTICFEHAQYQCFENCGALKLAVTRDGGDPACTLMVDFRTEDGTANAGSDYQFAEGTLVFKPGESRRELSVGIIDDDIFEEDEYFRVTLTNLRVSHSEEGHSALAPSPAYALGSPITATVTIFDDDHAGIFSLEQDSLRVNESVGVIRVKVQRTSGARGTVHIPFRMVEGTAKAGEDFEQYSGHLVFENDETV</sequence>
<comment type="caution">
    <text evidence="24">The sequence shown here is derived from an EMBL/GenBank/DDBJ whole genome shotgun (WGS) entry which is preliminary data.</text>
</comment>
<dbReference type="Proteomes" id="UP000288216">
    <property type="component" value="Unassembled WGS sequence"/>
</dbReference>
<keyword evidence="4" id="KW-0050">Antiport</keyword>
<evidence type="ECO:0000256" key="6">
    <source>
        <dbReference type="ARBA" id="ARBA00022568"/>
    </source>
</evidence>
<keyword evidence="13 21" id="KW-1133">Transmembrane helix</keyword>
<dbReference type="SUPFAM" id="SSF141072">
    <property type="entry name" value="CalX-like"/>
    <property type="match status" value="2"/>
</dbReference>
<accession>A0A401QFH6</accession>
<dbReference type="PANTHER" id="PTHR11878">
    <property type="entry name" value="SODIUM/CALCIUM EXCHANGER"/>
    <property type="match status" value="1"/>
</dbReference>
<dbReference type="Pfam" id="PF03160">
    <property type="entry name" value="Calx-beta"/>
    <property type="match status" value="1"/>
</dbReference>
<feature type="chain" id="PRO_5019332143" description="Calx-beta domain-containing protein" evidence="22">
    <location>
        <begin position="30"/>
        <end position="586"/>
    </location>
</feature>
<feature type="domain" description="Calx-beta" evidence="23">
    <location>
        <begin position="378"/>
        <end position="483"/>
    </location>
</feature>
<dbReference type="InterPro" id="IPR003644">
    <property type="entry name" value="Calx_beta"/>
</dbReference>
<evidence type="ECO:0000256" key="10">
    <source>
        <dbReference type="ARBA" id="ARBA00022737"/>
    </source>
</evidence>
<dbReference type="Pfam" id="PF01699">
    <property type="entry name" value="Na_Ca_ex"/>
    <property type="match status" value="1"/>
</dbReference>
<feature type="signal peptide" evidence="22">
    <location>
        <begin position="1"/>
        <end position="29"/>
    </location>
</feature>
<dbReference type="Gene3D" id="1.20.1420.30">
    <property type="entry name" value="NCX, central ion-binding region"/>
    <property type="match status" value="1"/>
</dbReference>
<evidence type="ECO:0000256" key="9">
    <source>
        <dbReference type="ARBA" id="ARBA00022729"/>
    </source>
</evidence>
<keyword evidence="8" id="KW-0479">Metal-binding</keyword>
<dbReference type="GO" id="GO:0098794">
    <property type="term" value="C:postsynapse"/>
    <property type="evidence" value="ECO:0007669"/>
    <property type="project" value="TreeGrafter"/>
</dbReference>
<keyword evidence="18" id="KW-0739">Sodium transport</keyword>
<keyword evidence="11" id="KW-0106">Calcium</keyword>
<evidence type="ECO:0000256" key="14">
    <source>
        <dbReference type="ARBA" id="ARBA00023053"/>
    </source>
</evidence>
<dbReference type="GO" id="GO:0005432">
    <property type="term" value="F:calcium:sodium antiporter activity"/>
    <property type="evidence" value="ECO:0007669"/>
    <property type="project" value="InterPro"/>
</dbReference>
<evidence type="ECO:0000256" key="13">
    <source>
        <dbReference type="ARBA" id="ARBA00022989"/>
    </source>
</evidence>
<dbReference type="GO" id="GO:0042383">
    <property type="term" value="C:sarcolemma"/>
    <property type="evidence" value="ECO:0007669"/>
    <property type="project" value="TreeGrafter"/>
</dbReference>
<feature type="transmembrane region" description="Helical" evidence="21">
    <location>
        <begin position="199"/>
        <end position="222"/>
    </location>
</feature>
<dbReference type="STRING" id="75743.A0A401QFH6"/>
<dbReference type="Pfam" id="PF16494">
    <property type="entry name" value="Na_Ca_ex_C"/>
    <property type="match status" value="1"/>
</dbReference>
<keyword evidence="10" id="KW-0677">Repeat</keyword>
<dbReference type="GO" id="GO:0007154">
    <property type="term" value="P:cell communication"/>
    <property type="evidence" value="ECO:0007669"/>
    <property type="project" value="InterPro"/>
</dbReference>
<evidence type="ECO:0000256" key="15">
    <source>
        <dbReference type="ARBA" id="ARBA00023065"/>
    </source>
</evidence>
<evidence type="ECO:0000259" key="23">
    <source>
        <dbReference type="SMART" id="SM00237"/>
    </source>
</evidence>
<dbReference type="GO" id="GO:0005516">
    <property type="term" value="F:calmodulin binding"/>
    <property type="evidence" value="ECO:0007669"/>
    <property type="project" value="UniProtKB-KW"/>
</dbReference>
<evidence type="ECO:0000256" key="20">
    <source>
        <dbReference type="SAM" id="MobiDB-lite"/>
    </source>
</evidence>
<feature type="transmembrane region" description="Helical" evidence="21">
    <location>
        <begin position="162"/>
        <end position="187"/>
    </location>
</feature>
<feature type="domain" description="Calx-beta" evidence="23">
    <location>
        <begin position="511"/>
        <end position="585"/>
    </location>
</feature>
<evidence type="ECO:0000256" key="19">
    <source>
        <dbReference type="ARBA" id="ARBA00033667"/>
    </source>
</evidence>
<dbReference type="GO" id="GO:0046872">
    <property type="term" value="F:metal ion binding"/>
    <property type="evidence" value="ECO:0007669"/>
    <property type="project" value="UniProtKB-KW"/>
</dbReference>
<dbReference type="GO" id="GO:0098703">
    <property type="term" value="P:calcium ion import across plasma membrane"/>
    <property type="evidence" value="ECO:0007669"/>
    <property type="project" value="TreeGrafter"/>
</dbReference>
<keyword evidence="9 22" id="KW-0732">Signal</keyword>
<proteinExistence type="inferred from homology"/>
<evidence type="ECO:0000256" key="5">
    <source>
        <dbReference type="ARBA" id="ARBA00022475"/>
    </source>
</evidence>
<comment type="similarity">
    <text evidence="2">Belongs to the Ca(2+):cation antiporter (CaCA) (TC 2.A.19) family. SLC8 subfamily.</text>
</comment>
<evidence type="ECO:0000256" key="8">
    <source>
        <dbReference type="ARBA" id="ARBA00022723"/>
    </source>
</evidence>
<dbReference type="NCBIfam" id="TIGR00845">
    <property type="entry name" value="caca"/>
    <property type="match status" value="1"/>
</dbReference>
<protein>
    <recommendedName>
        <fullName evidence="23">Calx-beta domain-containing protein</fullName>
    </recommendedName>
</protein>
<evidence type="ECO:0000313" key="25">
    <source>
        <dbReference type="Proteomes" id="UP000288216"/>
    </source>
</evidence>
<comment type="catalytic activity">
    <reaction evidence="19">
        <text>Ca(2+)(in) + 3 Na(+)(out) = Ca(2+)(out) + 3 Na(+)(in)</text>
        <dbReference type="Rhea" id="RHEA:69955"/>
        <dbReference type="ChEBI" id="CHEBI:29101"/>
        <dbReference type="ChEBI" id="CHEBI:29108"/>
    </reaction>
</comment>
<dbReference type="InterPro" id="IPR044880">
    <property type="entry name" value="NCX_ion-bd_dom_sf"/>
</dbReference>
<comment type="subcellular location">
    <subcellularLocation>
        <location evidence="1">Cell membrane</location>
        <topology evidence="1">Multi-pass membrane protein</topology>
    </subcellularLocation>
</comment>
<evidence type="ECO:0000256" key="1">
    <source>
        <dbReference type="ARBA" id="ARBA00004651"/>
    </source>
</evidence>
<keyword evidence="7 21" id="KW-0812">Transmembrane</keyword>
<dbReference type="PANTHER" id="PTHR11878:SF26">
    <property type="entry name" value="SODIUM_CALCIUM EXCHANGER 4 ISOFORM B"/>
    <property type="match status" value="1"/>
</dbReference>
<evidence type="ECO:0000256" key="17">
    <source>
        <dbReference type="ARBA" id="ARBA00023180"/>
    </source>
</evidence>
<keyword evidence="6" id="KW-0109">Calcium transport</keyword>
<keyword evidence="16 21" id="KW-0472">Membrane</keyword>
<dbReference type="InterPro" id="IPR051171">
    <property type="entry name" value="CaCA"/>
</dbReference>
<keyword evidence="14" id="KW-0915">Sodium</keyword>
<dbReference type="InterPro" id="IPR004836">
    <property type="entry name" value="Na_Ca_Ex"/>
</dbReference>